<gene>
    <name evidence="1" type="ORF">IV203_009591</name>
</gene>
<keyword evidence="2" id="KW-1185">Reference proteome</keyword>
<comment type="caution">
    <text evidence="1">The sequence shown here is derived from an EMBL/GenBank/DDBJ whole genome shotgun (WGS) entry which is preliminary data.</text>
</comment>
<name>A0A9K3PKM3_9STRA</name>
<protein>
    <submittedName>
        <fullName evidence="1">Uncharacterized protein</fullName>
    </submittedName>
</protein>
<accession>A0A9K3PKM3</accession>
<dbReference type="EMBL" id="JAGRRH010000018">
    <property type="protein sequence ID" value="KAG7350231.1"/>
    <property type="molecule type" value="Genomic_DNA"/>
</dbReference>
<evidence type="ECO:0000313" key="2">
    <source>
        <dbReference type="Proteomes" id="UP000693970"/>
    </source>
</evidence>
<reference evidence="1" key="2">
    <citation type="submission" date="2021-04" db="EMBL/GenBank/DDBJ databases">
        <authorList>
            <person name="Podell S."/>
        </authorList>
    </citation>
    <scope>NUCLEOTIDE SEQUENCE</scope>
    <source>
        <strain evidence="1">Hildebrandi</strain>
    </source>
</reference>
<dbReference type="AlphaFoldDB" id="A0A9K3PKM3"/>
<organism evidence="1 2">
    <name type="scientific">Nitzschia inconspicua</name>
    <dbReference type="NCBI Taxonomy" id="303405"/>
    <lineage>
        <taxon>Eukaryota</taxon>
        <taxon>Sar</taxon>
        <taxon>Stramenopiles</taxon>
        <taxon>Ochrophyta</taxon>
        <taxon>Bacillariophyta</taxon>
        <taxon>Bacillariophyceae</taxon>
        <taxon>Bacillariophycidae</taxon>
        <taxon>Bacillariales</taxon>
        <taxon>Bacillariaceae</taxon>
        <taxon>Nitzschia</taxon>
    </lineage>
</organism>
<proteinExistence type="predicted"/>
<evidence type="ECO:0000313" key="1">
    <source>
        <dbReference type="EMBL" id="KAG7350231.1"/>
    </source>
</evidence>
<dbReference type="Proteomes" id="UP000693970">
    <property type="component" value="Unassembled WGS sequence"/>
</dbReference>
<reference evidence="1" key="1">
    <citation type="journal article" date="2021" name="Sci. Rep.">
        <title>Diploid genomic architecture of Nitzschia inconspicua, an elite biomass production diatom.</title>
        <authorList>
            <person name="Oliver A."/>
            <person name="Podell S."/>
            <person name="Pinowska A."/>
            <person name="Traller J.C."/>
            <person name="Smith S.R."/>
            <person name="McClure R."/>
            <person name="Beliaev A."/>
            <person name="Bohutskyi P."/>
            <person name="Hill E.A."/>
            <person name="Rabines A."/>
            <person name="Zheng H."/>
            <person name="Allen L.Z."/>
            <person name="Kuo A."/>
            <person name="Grigoriev I.V."/>
            <person name="Allen A.E."/>
            <person name="Hazlebeck D."/>
            <person name="Allen E.E."/>
        </authorList>
    </citation>
    <scope>NUCLEOTIDE SEQUENCE</scope>
    <source>
        <strain evidence="1">Hildebrandi</strain>
    </source>
</reference>
<sequence>MPCSDGHYWRASNPEDIGRLAQGYKPIKRTNNTIYFIRKSQDPRYIKPQNIFASSVPITLRRKNPYGVRWMVGGNLIDYPHDASTKTADIIITVKTTVDVVAYVFSAIVSGSGDVEFCNDGDRTSGCSIPFLDRSCNVVKWNHDSTLNGIMY</sequence>